<feature type="domain" description="Prion-inhibition and propagation HeLo" evidence="1">
    <location>
        <begin position="6"/>
        <end position="237"/>
    </location>
</feature>
<keyword evidence="3" id="KW-1185">Reference proteome</keyword>
<name>A0AAE0HWK5_9PEZI</name>
<dbReference type="InterPro" id="IPR029498">
    <property type="entry name" value="HeLo_dom"/>
</dbReference>
<dbReference type="AlphaFoldDB" id="A0AAE0HWK5"/>
<reference evidence="2" key="1">
    <citation type="journal article" date="2023" name="Mol. Phylogenet. Evol.">
        <title>Genome-scale phylogeny and comparative genomics of the fungal order Sordariales.</title>
        <authorList>
            <person name="Hensen N."/>
            <person name="Bonometti L."/>
            <person name="Westerberg I."/>
            <person name="Brannstrom I.O."/>
            <person name="Guillou S."/>
            <person name="Cros-Aarteil S."/>
            <person name="Calhoun S."/>
            <person name="Haridas S."/>
            <person name="Kuo A."/>
            <person name="Mondo S."/>
            <person name="Pangilinan J."/>
            <person name="Riley R."/>
            <person name="LaButti K."/>
            <person name="Andreopoulos B."/>
            <person name="Lipzen A."/>
            <person name="Chen C."/>
            <person name="Yan M."/>
            <person name="Daum C."/>
            <person name="Ng V."/>
            <person name="Clum A."/>
            <person name="Steindorff A."/>
            <person name="Ohm R.A."/>
            <person name="Martin F."/>
            <person name="Silar P."/>
            <person name="Natvig D.O."/>
            <person name="Lalanne C."/>
            <person name="Gautier V."/>
            <person name="Ament-Velasquez S.L."/>
            <person name="Kruys A."/>
            <person name="Hutchinson M.I."/>
            <person name="Powell A.J."/>
            <person name="Barry K."/>
            <person name="Miller A.N."/>
            <person name="Grigoriev I.V."/>
            <person name="Debuchy R."/>
            <person name="Gladieux P."/>
            <person name="Hiltunen Thoren M."/>
            <person name="Johannesson H."/>
        </authorList>
    </citation>
    <scope>NUCLEOTIDE SEQUENCE</scope>
    <source>
        <strain evidence="2">CBS 118394</strain>
    </source>
</reference>
<dbReference type="EMBL" id="JAUEDM010000007">
    <property type="protein sequence ID" value="KAK3314257.1"/>
    <property type="molecule type" value="Genomic_DNA"/>
</dbReference>
<dbReference type="Pfam" id="PF14479">
    <property type="entry name" value="HeLo"/>
    <property type="match status" value="1"/>
</dbReference>
<evidence type="ECO:0000313" key="3">
    <source>
        <dbReference type="Proteomes" id="UP001283341"/>
    </source>
</evidence>
<evidence type="ECO:0000313" key="2">
    <source>
        <dbReference type="EMBL" id="KAK3314257.1"/>
    </source>
</evidence>
<protein>
    <submittedName>
        <fullName evidence="2">Prion-inhibition and propagation-domain-containing protein</fullName>
    </submittedName>
</protein>
<evidence type="ECO:0000259" key="1">
    <source>
        <dbReference type="Pfam" id="PF14479"/>
    </source>
</evidence>
<dbReference type="Gene3D" id="1.20.120.1020">
    <property type="entry name" value="Prion-inhibition and propagation, HeLo domain"/>
    <property type="match status" value="1"/>
</dbReference>
<dbReference type="Proteomes" id="UP001283341">
    <property type="component" value="Unassembled WGS sequence"/>
</dbReference>
<keyword evidence="2" id="KW-0034">Amyloid</keyword>
<keyword evidence="2" id="KW-0640">Prion</keyword>
<comment type="caution">
    <text evidence="2">The sequence shown here is derived from an EMBL/GenBank/DDBJ whole genome shotgun (WGS) entry which is preliminary data.</text>
</comment>
<proteinExistence type="predicted"/>
<organism evidence="2 3">
    <name type="scientific">Apodospora peruviana</name>
    <dbReference type="NCBI Taxonomy" id="516989"/>
    <lineage>
        <taxon>Eukaryota</taxon>
        <taxon>Fungi</taxon>
        <taxon>Dikarya</taxon>
        <taxon>Ascomycota</taxon>
        <taxon>Pezizomycotina</taxon>
        <taxon>Sordariomycetes</taxon>
        <taxon>Sordariomycetidae</taxon>
        <taxon>Sordariales</taxon>
        <taxon>Lasiosphaeriaceae</taxon>
        <taxon>Apodospora</taxon>
    </lineage>
</organism>
<sequence>MAEAAGLVMGAISMASLFKTCIECVEYVEAGKDMSRDLEATFALLDLQKCRFLLFGDKSGILEPTSSNKRVRYLDDEKYRPFIENALNNIFLMFRDSRTLEDRYGVRDHTSPSSDNGDPKIVPLRRRGTDFKRNLNHRVGERYSALIKCLAEKAKAEKIEVGDVEAYAAKIAQDQKAATFLAKARWAVHDRSKFRDLVDVLAKMIDSLVIFISMERQIEDSILEEVRAIRNLDRLTVISVACNRAHPAIARAAGDVIEVVSTPDLSEEQMEEKISKQAVVLADEFWTDEGALAKAPAATSNALGRPSGGGSDERALVRVPQEDTLVQVWKGLPSQHITRIFFVAHGCENLDRQTAPIIPFINEGDLRSLTDDDFQPQRGALSILGIRLAEACSTVFYHTMPKPNDGFKYLYVAPTLPHLEMAIAIAQKSHQTPLIRADYRLLTKKPDNIDTCLENAAAVLAERELACYESHGARHPRGPWTPLLKYFDHPYFDRVSAMLIPEFDGPLPWHDEFSSFGLREIFAEMSDDTHGDVIVIADWNRIQSVLKSAATVEIHDRKLRKESVTQLTRLPTRPETPDVQFWRAQFFLNVGRR</sequence>
<dbReference type="InterPro" id="IPR038305">
    <property type="entry name" value="HeLo_sf"/>
</dbReference>
<accession>A0AAE0HWK5</accession>
<gene>
    <name evidence="2" type="ORF">B0H66DRAFT_568093</name>
</gene>
<reference evidence="2" key="2">
    <citation type="submission" date="2023-06" db="EMBL/GenBank/DDBJ databases">
        <authorList>
            <consortium name="Lawrence Berkeley National Laboratory"/>
            <person name="Haridas S."/>
            <person name="Hensen N."/>
            <person name="Bonometti L."/>
            <person name="Westerberg I."/>
            <person name="Brannstrom I.O."/>
            <person name="Guillou S."/>
            <person name="Cros-Aarteil S."/>
            <person name="Calhoun S."/>
            <person name="Kuo A."/>
            <person name="Mondo S."/>
            <person name="Pangilinan J."/>
            <person name="Riley R."/>
            <person name="Labutti K."/>
            <person name="Andreopoulos B."/>
            <person name="Lipzen A."/>
            <person name="Chen C."/>
            <person name="Yanf M."/>
            <person name="Daum C."/>
            <person name="Ng V."/>
            <person name="Clum A."/>
            <person name="Steindorff A."/>
            <person name="Ohm R."/>
            <person name="Martin F."/>
            <person name="Silar P."/>
            <person name="Natvig D."/>
            <person name="Lalanne C."/>
            <person name="Gautier V."/>
            <person name="Ament-Velasquez S.L."/>
            <person name="Kruys A."/>
            <person name="Hutchinson M.I."/>
            <person name="Powell A.J."/>
            <person name="Barry K."/>
            <person name="Miller A.N."/>
            <person name="Grigoriev I.V."/>
            <person name="Debuchy R."/>
            <person name="Gladieux P."/>
            <person name="Thoren M.H."/>
            <person name="Johannesson H."/>
        </authorList>
    </citation>
    <scope>NUCLEOTIDE SEQUENCE</scope>
    <source>
        <strain evidence="2">CBS 118394</strain>
    </source>
</reference>